<proteinExistence type="predicted"/>
<reference evidence="1" key="1">
    <citation type="submission" date="2019-12" db="EMBL/GenBank/DDBJ databases">
        <title>Genome sequencing and annotation of Brassica cretica.</title>
        <authorList>
            <person name="Studholme D.J."/>
            <person name="Sarris P.F."/>
        </authorList>
    </citation>
    <scope>NUCLEOTIDE SEQUENCE</scope>
    <source>
        <strain evidence="1">PFS-001/15</strain>
        <strain evidence="2">PFS-102/07</strain>
        <tissue evidence="1">Leaf</tissue>
    </source>
</reference>
<gene>
    <name evidence="1" type="ORF">F2Q68_00025568</name>
    <name evidence="2" type="ORF">F2Q70_00026042</name>
</gene>
<dbReference type="Proteomes" id="UP000712281">
    <property type="component" value="Unassembled WGS sequence"/>
</dbReference>
<evidence type="ECO:0000313" key="1">
    <source>
        <dbReference type="EMBL" id="KAF2567627.1"/>
    </source>
</evidence>
<comment type="caution">
    <text evidence="1">The sequence shown here is derived from an EMBL/GenBank/DDBJ whole genome shotgun (WGS) entry which is preliminary data.</text>
</comment>
<organism evidence="1 3">
    <name type="scientific">Brassica cretica</name>
    <name type="common">Mustard</name>
    <dbReference type="NCBI Taxonomy" id="69181"/>
    <lineage>
        <taxon>Eukaryota</taxon>
        <taxon>Viridiplantae</taxon>
        <taxon>Streptophyta</taxon>
        <taxon>Embryophyta</taxon>
        <taxon>Tracheophyta</taxon>
        <taxon>Spermatophyta</taxon>
        <taxon>Magnoliopsida</taxon>
        <taxon>eudicotyledons</taxon>
        <taxon>Gunneridae</taxon>
        <taxon>Pentapetalae</taxon>
        <taxon>rosids</taxon>
        <taxon>malvids</taxon>
        <taxon>Brassicales</taxon>
        <taxon>Brassicaceae</taxon>
        <taxon>Brassiceae</taxon>
        <taxon>Brassica</taxon>
    </lineage>
</organism>
<accession>A0A8S9IEC6</accession>
<protein>
    <submittedName>
        <fullName evidence="1">Uncharacterized protein</fullName>
    </submittedName>
</protein>
<dbReference type="AlphaFoldDB" id="A0A8S9IEC6"/>
<evidence type="ECO:0000313" key="2">
    <source>
        <dbReference type="EMBL" id="KAF2601640.1"/>
    </source>
</evidence>
<sequence>MKSQPDSYTKVEIDQLVEEIYRTLESAEERLDRRGDDIYFPMDLAMSSLTSQIEAIQREIVKFQRYIARRPYTTLMRHQFNLQSLGDILQKIENTTASMKDKWRRGDEAMRDFTECLKEPKLTSNLIELNSACLGAWYKWNQILQTSLKGENLVEREDMNYCLPAGPDTCLSFLASCDRYPHGKAYTFMQELRLVEEIVRHDLLSC</sequence>
<evidence type="ECO:0000313" key="3">
    <source>
        <dbReference type="Proteomes" id="UP000712281"/>
    </source>
</evidence>
<dbReference type="EMBL" id="QGKW02001911">
    <property type="protein sequence ID" value="KAF2567627.1"/>
    <property type="molecule type" value="Genomic_DNA"/>
</dbReference>
<name>A0A8S9IEC6_BRACR</name>
<dbReference type="EMBL" id="QGKY02000094">
    <property type="protein sequence ID" value="KAF2601640.1"/>
    <property type="molecule type" value="Genomic_DNA"/>
</dbReference>